<accession>A0ABS8ZD36</accession>
<evidence type="ECO:0000313" key="2">
    <source>
        <dbReference type="Proteomes" id="UP001521150"/>
    </source>
</evidence>
<comment type="caution">
    <text evidence="1">The sequence shown here is derived from an EMBL/GenBank/DDBJ whole genome shotgun (WGS) entry which is preliminary data.</text>
</comment>
<name>A0ABS8ZD36_9PSEU</name>
<proteinExistence type="predicted"/>
<protein>
    <submittedName>
        <fullName evidence="1">Ferredoxin</fullName>
    </submittedName>
</protein>
<reference evidence="1 2" key="1">
    <citation type="submission" date="2021-12" db="EMBL/GenBank/DDBJ databases">
        <title>Genome sequence of Kibdelosporangium philippinense ATCC 49844.</title>
        <authorList>
            <person name="Fedorov E.A."/>
            <person name="Omeragic M."/>
            <person name="Shalygina K.F."/>
            <person name="Maclea K.S."/>
        </authorList>
    </citation>
    <scope>NUCLEOTIDE SEQUENCE [LARGE SCALE GENOMIC DNA]</scope>
    <source>
        <strain evidence="1 2">ATCC 49844</strain>
    </source>
</reference>
<dbReference type="RefSeq" id="WP_233727015.1">
    <property type="nucleotide sequence ID" value="NZ_JAJVCN010000002.1"/>
</dbReference>
<gene>
    <name evidence="1" type="ORF">LWC34_21750</name>
</gene>
<organism evidence="1 2">
    <name type="scientific">Kibdelosporangium philippinense</name>
    <dbReference type="NCBI Taxonomy" id="211113"/>
    <lineage>
        <taxon>Bacteria</taxon>
        <taxon>Bacillati</taxon>
        <taxon>Actinomycetota</taxon>
        <taxon>Actinomycetes</taxon>
        <taxon>Pseudonocardiales</taxon>
        <taxon>Pseudonocardiaceae</taxon>
        <taxon>Kibdelosporangium</taxon>
    </lineage>
</organism>
<dbReference type="EMBL" id="JAJVCN010000002">
    <property type="protein sequence ID" value="MCE7005432.1"/>
    <property type="molecule type" value="Genomic_DNA"/>
</dbReference>
<evidence type="ECO:0000313" key="1">
    <source>
        <dbReference type="EMBL" id="MCE7005432.1"/>
    </source>
</evidence>
<dbReference type="Proteomes" id="UP001521150">
    <property type="component" value="Unassembled WGS sequence"/>
</dbReference>
<sequence length="129" mass="14887">MSAPRHVMYDDDYGQEFIYRQPQNVEEVKQVLDAAWDDPWTGYAADGDNHWTPATVREWWADRRRLSEWATGLLSNWSISANEDEREAATGARDLLAYLDNGMAAYLRGYVFWLSEGREPVADDTLPEL</sequence>
<keyword evidence="2" id="KW-1185">Reference proteome</keyword>